<organism evidence="1 2">
    <name type="scientific">Virgibacillus tibetensis</name>
    <dbReference type="NCBI Taxonomy" id="3042313"/>
    <lineage>
        <taxon>Bacteria</taxon>
        <taxon>Bacillati</taxon>
        <taxon>Bacillota</taxon>
        <taxon>Bacilli</taxon>
        <taxon>Bacillales</taxon>
        <taxon>Bacillaceae</taxon>
        <taxon>Virgibacillus</taxon>
    </lineage>
</organism>
<comment type="caution">
    <text evidence="1">The sequence shown here is derived from an EMBL/GenBank/DDBJ whole genome shotgun (WGS) entry which is preliminary data.</text>
</comment>
<evidence type="ECO:0000313" key="1">
    <source>
        <dbReference type="EMBL" id="MEC5425125.1"/>
    </source>
</evidence>
<keyword evidence="2" id="KW-1185">Reference proteome</keyword>
<accession>A0ABU6KIT2</accession>
<dbReference type="RefSeq" id="WP_327608679.1">
    <property type="nucleotide sequence ID" value="NZ_JARZFX010000010.1"/>
</dbReference>
<gene>
    <name evidence="1" type="ORF">QGM71_16690</name>
</gene>
<protein>
    <submittedName>
        <fullName evidence="1">Uncharacterized protein</fullName>
    </submittedName>
</protein>
<name>A0ABU6KIT2_9BACI</name>
<dbReference type="Proteomes" id="UP001335737">
    <property type="component" value="Unassembled WGS sequence"/>
</dbReference>
<reference evidence="1 2" key="1">
    <citation type="journal article" date="2024" name="Int. J. Syst. Evol. Microbiol.">
        <title>Virgibacillus tibetensis sp. nov., isolated from salt lake on the Tibetan Plateau of China.</title>
        <authorList>
            <person name="Phurbu D."/>
            <person name="Liu Z.-X."/>
            <person name="Wang R."/>
            <person name="Zheng Y.-Y."/>
            <person name="Liu H.-C."/>
            <person name="Zhou Y.-G."/>
            <person name="Yu Y.-J."/>
            <person name="Li A.-H."/>
        </authorList>
    </citation>
    <scope>NUCLEOTIDE SEQUENCE [LARGE SCALE GENOMIC DNA]</scope>
    <source>
        <strain evidence="1 2">C22-A2</strain>
    </source>
</reference>
<dbReference type="EMBL" id="JARZFX010000010">
    <property type="protein sequence ID" value="MEC5425125.1"/>
    <property type="molecule type" value="Genomic_DNA"/>
</dbReference>
<sequence>MKQEILSRVFDRLNKETVIEVIQKMKQGWTPSKKQKRVKKELLDDFLQLADLINDERIEDFVEMAVMTKQIGLPAYTYKVNNLNFLQEHPIREITDFVLFEKFLITIEESSETDQELKMQLRIKEYNERWRHGGVLDRNSLTAVYKINVSLDKEKNKITINAGSDLIHEVTRQFVLQALKWPVISYRIVEKANQSYQIGNASYKTAILLDFINNRLNPSGIDAKFKEIKFNTRGKLHNSEGIRNVTINGNDILSSQLACEYITLGSGIVSFKLSLTYNEQDFSAIFSLKGENDDLMKIVIVDLDNQEIKEEIMELIQEHYIDMCNEGLKDIDATKRILETIYDKYTEGDKFVFQVIQDSVLKVNECLANSIEDTDIEDDFYELITEIVYNNKIILDAAGYNGINEDLEKIMNTLESNFTDLDDEDLDDEETE</sequence>
<evidence type="ECO:0000313" key="2">
    <source>
        <dbReference type="Proteomes" id="UP001335737"/>
    </source>
</evidence>
<proteinExistence type="predicted"/>